<dbReference type="InterPro" id="IPR035476">
    <property type="entry name" value="SIS_PGI_1"/>
</dbReference>
<dbReference type="GO" id="GO:0097367">
    <property type="term" value="F:carbohydrate derivative binding"/>
    <property type="evidence" value="ECO:0007669"/>
    <property type="project" value="InterPro"/>
</dbReference>
<dbReference type="PANTHER" id="PTHR11469:SF1">
    <property type="entry name" value="GLUCOSE-6-PHOSPHATE ISOMERASE"/>
    <property type="match status" value="1"/>
</dbReference>
<dbReference type="UniPathway" id="UPA00109">
    <property type="reaction ID" value="UER00181"/>
</dbReference>
<organism evidence="9 10">
    <name type="scientific">Sulfuriferula multivorans</name>
    <dbReference type="NCBI Taxonomy" id="1559896"/>
    <lineage>
        <taxon>Bacteria</taxon>
        <taxon>Pseudomonadati</taxon>
        <taxon>Pseudomonadota</taxon>
        <taxon>Betaproteobacteria</taxon>
        <taxon>Nitrosomonadales</taxon>
        <taxon>Sulfuricellaceae</taxon>
        <taxon>Sulfuriferula</taxon>
    </lineage>
</organism>
<dbReference type="NCBIfam" id="NF001211">
    <property type="entry name" value="PRK00179.1"/>
    <property type="match status" value="1"/>
</dbReference>
<comment type="similarity">
    <text evidence="2 7 8">Belongs to the GPI family.</text>
</comment>
<sequence length="550" mass="61226">MTPLKELPAWKTLEQHFKAMRTYDMRTAFRENAHRFEHLSLRCGNLLLDYSKNRVTADTMNQLMQLARESELESQRNAMFSGERINFTEQRAVLHTALRAPVRPPLIVEGVDIEREVASVLKRMQGFVESIHNGSWLGHTGKPIRNVVNIGIGGSDLGPAMVCAALDHYAVENVRVHFVSNLDPAHLASTLAHLDPETTLFIVASKTFTTLETLANANSAKAWLLAALRAPAAVARHFVALSTNAEAVESFGIDPENMFIFWDWVGGRYSLWSAIGLSIALQIGWGNFQALLAGAHAMDVHFKEAPLEANMPVILGMLGIWYANFWETDTYGIFPYDQRLRLLVPFLQQLDMESNGKNASRDNRLVNYNTGPIVWGAPGTNGQHAFFELIHQGTRLIPTDFLMAAVNHTPLADQHEWLLANCLAQTEALLKGKSRAVIEAELIAQGMSRKEAKALAPHKVFPGNRPSNTLLYQKLDPHTLGMLLALYEHKVFVQGVVWRINSFDQWGVELGKQLAPPIRAALSSVRAIGEHDGSTLGLITDIRRRRGLST</sequence>
<protein>
    <recommendedName>
        <fullName evidence="7">Glucose-6-phosphate isomerase</fullName>
        <shortName evidence="7">GPI</shortName>
        <ecNumber evidence="7">5.3.1.9</ecNumber>
    </recommendedName>
    <alternativeName>
        <fullName evidence="7">Phosphoglucose isomerase</fullName>
        <shortName evidence="7">PGI</shortName>
    </alternativeName>
    <alternativeName>
        <fullName evidence="7">Phosphohexose isomerase</fullName>
        <shortName evidence="7">PHI</shortName>
    </alternativeName>
</protein>
<dbReference type="GO" id="GO:0004347">
    <property type="term" value="F:glucose-6-phosphate isomerase activity"/>
    <property type="evidence" value="ECO:0007669"/>
    <property type="project" value="UniProtKB-UniRule"/>
</dbReference>
<gene>
    <name evidence="7 9" type="primary">pgi</name>
    <name evidence="9" type="ORF">GZ085_07325</name>
</gene>
<dbReference type="Pfam" id="PF00342">
    <property type="entry name" value="PGI"/>
    <property type="match status" value="1"/>
</dbReference>
<comment type="caution">
    <text evidence="9">The sequence shown here is derived from an EMBL/GenBank/DDBJ whole genome shotgun (WGS) entry which is preliminary data.</text>
</comment>
<comment type="catalytic activity">
    <reaction evidence="6 7 8">
        <text>alpha-D-glucose 6-phosphate = beta-D-fructose 6-phosphate</text>
        <dbReference type="Rhea" id="RHEA:11816"/>
        <dbReference type="ChEBI" id="CHEBI:57634"/>
        <dbReference type="ChEBI" id="CHEBI:58225"/>
        <dbReference type="EC" id="5.3.1.9"/>
    </reaction>
</comment>
<comment type="subcellular location">
    <subcellularLocation>
        <location evidence="7">Cytoplasm</location>
    </subcellularLocation>
</comment>
<dbReference type="PROSITE" id="PS00765">
    <property type="entry name" value="P_GLUCOSE_ISOMERASE_1"/>
    <property type="match status" value="1"/>
</dbReference>
<reference evidence="9 10" key="1">
    <citation type="submission" date="2019-09" db="EMBL/GenBank/DDBJ databases">
        <title>H2 Metabolism Revealed by Metagenomic Analysis in Subglacial Sediment of East Antarctica.</title>
        <authorList>
            <person name="Yang Z."/>
            <person name="Zhang Y."/>
            <person name="Lv Y."/>
            <person name="Yan W."/>
            <person name="Xiao X."/>
            <person name="Sun B."/>
            <person name="Ma H."/>
        </authorList>
    </citation>
    <scope>NUCLEOTIDE SEQUENCE [LARGE SCALE GENOMIC DNA]</scope>
    <source>
        <strain evidence="9">Bin2_2</strain>
    </source>
</reference>
<dbReference type="GO" id="GO:0048029">
    <property type="term" value="F:monosaccharide binding"/>
    <property type="evidence" value="ECO:0007669"/>
    <property type="project" value="TreeGrafter"/>
</dbReference>
<name>A0A7C9P5D7_9PROT</name>
<feature type="active site" description="Proton donor" evidence="7">
    <location>
        <position position="353"/>
    </location>
</feature>
<dbReference type="InterPro" id="IPR001672">
    <property type="entry name" value="G6P_Isomerase"/>
</dbReference>
<dbReference type="GO" id="GO:0005829">
    <property type="term" value="C:cytosol"/>
    <property type="evidence" value="ECO:0007669"/>
    <property type="project" value="TreeGrafter"/>
</dbReference>
<comment type="pathway">
    <text evidence="7">Carbohydrate biosynthesis; gluconeogenesis.</text>
</comment>
<keyword evidence="3 7" id="KW-0312">Gluconeogenesis</keyword>
<evidence type="ECO:0000256" key="3">
    <source>
        <dbReference type="ARBA" id="ARBA00022432"/>
    </source>
</evidence>
<dbReference type="GO" id="GO:0006094">
    <property type="term" value="P:gluconeogenesis"/>
    <property type="evidence" value="ECO:0007669"/>
    <property type="project" value="UniProtKB-UniRule"/>
</dbReference>
<dbReference type="UniPathway" id="UPA00138"/>
<evidence type="ECO:0000256" key="2">
    <source>
        <dbReference type="ARBA" id="ARBA00006604"/>
    </source>
</evidence>
<dbReference type="CDD" id="cd05015">
    <property type="entry name" value="SIS_PGI_1"/>
    <property type="match status" value="1"/>
</dbReference>
<dbReference type="Gene3D" id="1.10.1390.10">
    <property type="match status" value="1"/>
</dbReference>
<evidence type="ECO:0000256" key="4">
    <source>
        <dbReference type="ARBA" id="ARBA00023152"/>
    </source>
</evidence>
<comment type="pathway">
    <text evidence="1 7 8">Carbohydrate degradation; glycolysis; D-glyceraldehyde 3-phosphate and glycerone phosphate from D-glucose: step 2/4.</text>
</comment>
<evidence type="ECO:0000313" key="9">
    <source>
        <dbReference type="EMBL" id="NDP48189.1"/>
    </source>
</evidence>
<dbReference type="EC" id="5.3.1.9" evidence="7"/>
<dbReference type="HAMAP" id="MF_00473">
    <property type="entry name" value="G6P_isomerase"/>
    <property type="match status" value="1"/>
</dbReference>
<dbReference type="InterPro" id="IPR046348">
    <property type="entry name" value="SIS_dom_sf"/>
</dbReference>
<dbReference type="PRINTS" id="PR00662">
    <property type="entry name" value="G6PISOMERASE"/>
</dbReference>
<dbReference type="EMBL" id="JAAFGW010000090">
    <property type="protein sequence ID" value="NDP48189.1"/>
    <property type="molecule type" value="Genomic_DNA"/>
</dbReference>
<proteinExistence type="inferred from homology"/>
<evidence type="ECO:0000256" key="6">
    <source>
        <dbReference type="ARBA" id="ARBA00029321"/>
    </source>
</evidence>
<comment type="function">
    <text evidence="7">Catalyzes the reversible isomerization of glucose-6-phosphate to fructose-6-phosphate.</text>
</comment>
<dbReference type="GO" id="GO:0051156">
    <property type="term" value="P:glucose 6-phosphate metabolic process"/>
    <property type="evidence" value="ECO:0007669"/>
    <property type="project" value="TreeGrafter"/>
</dbReference>
<dbReference type="PROSITE" id="PS00174">
    <property type="entry name" value="P_GLUCOSE_ISOMERASE_2"/>
    <property type="match status" value="1"/>
</dbReference>
<dbReference type="Gene3D" id="3.40.50.10490">
    <property type="entry name" value="Glucose-6-phosphate isomerase like protein, domain 1"/>
    <property type="match status" value="2"/>
</dbReference>
<dbReference type="SUPFAM" id="SSF53697">
    <property type="entry name" value="SIS domain"/>
    <property type="match status" value="1"/>
</dbReference>
<dbReference type="PROSITE" id="PS51463">
    <property type="entry name" value="P_GLUCOSE_ISOMERASE_3"/>
    <property type="match status" value="1"/>
</dbReference>
<evidence type="ECO:0000256" key="5">
    <source>
        <dbReference type="ARBA" id="ARBA00023235"/>
    </source>
</evidence>
<keyword evidence="4 7" id="KW-0324">Glycolysis</keyword>
<evidence type="ECO:0000256" key="7">
    <source>
        <dbReference type="HAMAP-Rule" id="MF_00473"/>
    </source>
</evidence>
<dbReference type="GO" id="GO:0006096">
    <property type="term" value="P:glycolytic process"/>
    <property type="evidence" value="ECO:0007669"/>
    <property type="project" value="UniProtKB-UniRule"/>
</dbReference>
<dbReference type="PANTHER" id="PTHR11469">
    <property type="entry name" value="GLUCOSE-6-PHOSPHATE ISOMERASE"/>
    <property type="match status" value="1"/>
</dbReference>
<dbReference type="InterPro" id="IPR023096">
    <property type="entry name" value="G6P_Isomerase_C"/>
</dbReference>
<keyword evidence="5 7" id="KW-0413">Isomerase</keyword>
<dbReference type="Proteomes" id="UP000483432">
    <property type="component" value="Unassembled WGS sequence"/>
</dbReference>
<dbReference type="AlphaFoldDB" id="A0A7C9P5D7"/>
<evidence type="ECO:0000256" key="8">
    <source>
        <dbReference type="RuleBase" id="RU000612"/>
    </source>
</evidence>
<evidence type="ECO:0000256" key="1">
    <source>
        <dbReference type="ARBA" id="ARBA00004926"/>
    </source>
</evidence>
<dbReference type="FunFam" id="3.40.50.10490:FF:000004">
    <property type="entry name" value="Glucose-6-phosphate isomerase"/>
    <property type="match status" value="1"/>
</dbReference>
<evidence type="ECO:0000313" key="10">
    <source>
        <dbReference type="Proteomes" id="UP000483432"/>
    </source>
</evidence>
<feature type="active site" evidence="7">
    <location>
        <position position="384"/>
    </location>
</feature>
<dbReference type="InterPro" id="IPR018189">
    <property type="entry name" value="Phosphoglucose_isomerase_CS"/>
</dbReference>
<keyword evidence="7" id="KW-0963">Cytoplasm</keyword>
<dbReference type="InterPro" id="IPR035482">
    <property type="entry name" value="SIS_PGI_2"/>
</dbReference>
<feature type="active site" evidence="7">
    <location>
        <position position="512"/>
    </location>
</feature>
<dbReference type="CDD" id="cd05016">
    <property type="entry name" value="SIS_PGI_2"/>
    <property type="match status" value="1"/>
</dbReference>
<accession>A0A7C9P5D7</accession>